<protein>
    <recommendedName>
        <fullName evidence="1">MmeI-like C-terminal domain-containing protein</fullName>
    </recommendedName>
</protein>
<comment type="caution">
    <text evidence="2">The sequence shown here is derived from an EMBL/GenBank/DDBJ whole genome shotgun (WGS) entry which is preliminary data.</text>
</comment>
<accession>A0A0D6FHA7</accession>
<dbReference type="Pfam" id="PF20467">
    <property type="entry name" value="MmeI_C"/>
    <property type="match status" value="1"/>
</dbReference>
<dbReference type="InterPro" id="IPR046818">
    <property type="entry name" value="MmeI_C"/>
</dbReference>
<evidence type="ECO:0000259" key="1">
    <source>
        <dbReference type="Pfam" id="PF20467"/>
    </source>
</evidence>
<feature type="domain" description="MmeI-like C-terminal" evidence="1">
    <location>
        <begin position="2"/>
        <end position="64"/>
    </location>
</feature>
<dbReference type="KEGG" id="cdip:ERS451417_00444"/>
<name>A0A0D6FHA7_CORDP</name>
<reference evidence="2 3" key="1">
    <citation type="submission" date="2020-02" db="EMBL/GenBank/DDBJ databases">
        <authorList>
            <person name="Brisse S."/>
        </authorList>
    </citation>
    <scope>NUCLEOTIDE SEQUENCE [LARGE SCALE GENOMIC DNA]</scope>
    <source>
        <strain evidence="2">CIP107547</strain>
    </source>
</reference>
<organism evidence="2 3">
    <name type="scientific">Corynebacterium diphtheriae</name>
    <dbReference type="NCBI Taxonomy" id="1717"/>
    <lineage>
        <taxon>Bacteria</taxon>
        <taxon>Bacillati</taxon>
        <taxon>Actinomycetota</taxon>
        <taxon>Actinomycetes</taxon>
        <taxon>Mycobacteriales</taxon>
        <taxon>Corynebacteriaceae</taxon>
        <taxon>Corynebacterium</taxon>
    </lineage>
</organism>
<gene>
    <name evidence="2" type="ORF">CIP107547_00625</name>
</gene>
<sequence>MLDVREYHSEFKLAELYDPDKMPDNLRQAHAEVDDAVDKLYSARPFESDEARLSMLFAMYKEAVEVEEAVGAKVKRKK</sequence>
<evidence type="ECO:0000313" key="3">
    <source>
        <dbReference type="Proteomes" id="UP000480222"/>
    </source>
</evidence>
<dbReference type="EMBL" id="CADDAV010000009">
    <property type="protein sequence ID" value="CAB0588576.1"/>
    <property type="molecule type" value="Genomic_DNA"/>
</dbReference>
<evidence type="ECO:0000313" key="2">
    <source>
        <dbReference type="EMBL" id="CAB0588576.1"/>
    </source>
</evidence>
<proteinExistence type="predicted"/>
<dbReference type="Proteomes" id="UP000480222">
    <property type="component" value="Unassembled WGS sequence"/>
</dbReference>
<dbReference type="AlphaFoldDB" id="A0A0D6FHA7"/>